<dbReference type="SUPFAM" id="SSF46689">
    <property type="entry name" value="Homeodomain-like"/>
    <property type="match status" value="1"/>
</dbReference>
<dbReference type="KEGG" id="ebm:SG0102_00890"/>
<evidence type="ECO:0000313" key="4">
    <source>
        <dbReference type="EMBL" id="BBH25155.1"/>
    </source>
</evidence>
<dbReference type="PRINTS" id="PR00455">
    <property type="entry name" value="HTHTETR"/>
</dbReference>
<dbReference type="RefSeq" id="WP_125118126.1">
    <property type="nucleotide sequence ID" value="NZ_AP019309.1"/>
</dbReference>
<dbReference type="PANTHER" id="PTHR43479">
    <property type="entry name" value="ACREF/ENVCD OPERON REPRESSOR-RELATED"/>
    <property type="match status" value="1"/>
</dbReference>
<evidence type="ECO:0000256" key="2">
    <source>
        <dbReference type="PROSITE-ProRule" id="PRU00335"/>
    </source>
</evidence>
<dbReference type="InterPro" id="IPR001647">
    <property type="entry name" value="HTH_TetR"/>
</dbReference>
<dbReference type="InParanoid" id="A0A3G9J9V7"/>
<dbReference type="Gene3D" id="1.10.357.10">
    <property type="entry name" value="Tetracycline Repressor, domain 2"/>
    <property type="match status" value="1"/>
</dbReference>
<keyword evidence="1 2" id="KW-0238">DNA-binding</keyword>
<evidence type="ECO:0000259" key="3">
    <source>
        <dbReference type="PROSITE" id="PS50977"/>
    </source>
</evidence>
<keyword evidence="5" id="KW-1185">Reference proteome</keyword>
<dbReference type="GO" id="GO:0003677">
    <property type="term" value="F:DNA binding"/>
    <property type="evidence" value="ECO:0007669"/>
    <property type="project" value="UniProtKB-UniRule"/>
</dbReference>
<dbReference type="PROSITE" id="PS50977">
    <property type="entry name" value="HTH_TETR_2"/>
    <property type="match status" value="1"/>
</dbReference>
<dbReference type="Proteomes" id="UP000268059">
    <property type="component" value="Chromosome"/>
</dbReference>
<accession>A0A3G9J9V7</accession>
<dbReference type="InterPro" id="IPR036271">
    <property type="entry name" value="Tet_transcr_reg_TetR-rel_C_sf"/>
</dbReference>
<dbReference type="InterPro" id="IPR009057">
    <property type="entry name" value="Homeodomain-like_sf"/>
</dbReference>
<feature type="DNA-binding region" description="H-T-H motif" evidence="2">
    <location>
        <begin position="34"/>
        <end position="53"/>
    </location>
</feature>
<dbReference type="FunCoup" id="A0A3G9J9V7">
    <property type="interactions" value="41"/>
</dbReference>
<proteinExistence type="predicted"/>
<evidence type="ECO:0000256" key="1">
    <source>
        <dbReference type="ARBA" id="ARBA00023125"/>
    </source>
</evidence>
<gene>
    <name evidence="4" type="ORF">SG0102_00890</name>
</gene>
<protein>
    <recommendedName>
        <fullName evidence="3">HTH tetR-type domain-containing protein</fullName>
    </recommendedName>
</protein>
<dbReference type="EMBL" id="AP019309">
    <property type="protein sequence ID" value="BBH25155.1"/>
    <property type="molecule type" value="Genomic_DNA"/>
</dbReference>
<name>A0A3G9J9V7_9FIRM</name>
<dbReference type="AlphaFoldDB" id="A0A3G9J9V7"/>
<evidence type="ECO:0000313" key="5">
    <source>
        <dbReference type="Proteomes" id="UP000268059"/>
    </source>
</evidence>
<dbReference type="SUPFAM" id="SSF48498">
    <property type="entry name" value="Tetracyclin repressor-like, C-terminal domain"/>
    <property type="match status" value="1"/>
</dbReference>
<reference evidence="4 5" key="1">
    <citation type="submission" date="2018-11" db="EMBL/GenBank/DDBJ databases">
        <title>Novel Erysipelotrichaceae bacterium isolated from small intestine of a swine.</title>
        <authorList>
            <person name="Kim J.S."/>
            <person name="Choe H."/>
            <person name="Lee Y.R."/>
            <person name="Kim K.M."/>
            <person name="Park D.S."/>
        </authorList>
    </citation>
    <scope>NUCLEOTIDE SEQUENCE [LARGE SCALE GENOMIC DNA]</scope>
    <source>
        <strain evidence="4 5">SG0102</strain>
    </source>
</reference>
<dbReference type="InterPro" id="IPR050624">
    <property type="entry name" value="HTH-type_Tx_Regulator"/>
</dbReference>
<feature type="domain" description="HTH tetR-type" evidence="3">
    <location>
        <begin position="11"/>
        <end position="71"/>
    </location>
</feature>
<sequence length="199" mass="23070">MTLTKRQQAALETRRKIIEAAYQLIEEKGLDHIMVEDITKKAGVSKGSFYTYFKKKEDIIEVIGQGPVMKINEELSKMDQKIAIKLSYFFVQYLSAMKTQGVYLTKEFLSGELNHETHTRYSYDEKAIKDLLNLAVTHRELKKETPVDLLTGILLSNLYGMGYQYVMSQGNFDINKYAKSYFDQVILPLLDRYEEENHG</sequence>
<organism evidence="4 5">
    <name type="scientific">Intestinibaculum porci</name>
    <dbReference type="NCBI Taxonomy" id="2487118"/>
    <lineage>
        <taxon>Bacteria</taxon>
        <taxon>Bacillati</taxon>
        <taxon>Bacillota</taxon>
        <taxon>Erysipelotrichia</taxon>
        <taxon>Erysipelotrichales</taxon>
        <taxon>Erysipelotrichaceae</taxon>
        <taxon>Intestinibaculum</taxon>
    </lineage>
</organism>
<dbReference type="OrthoDB" id="494991at2"/>
<dbReference type="PANTHER" id="PTHR43479:SF11">
    <property type="entry name" value="ACREF_ENVCD OPERON REPRESSOR-RELATED"/>
    <property type="match status" value="1"/>
</dbReference>
<dbReference type="Pfam" id="PF00440">
    <property type="entry name" value="TetR_N"/>
    <property type="match status" value="1"/>
</dbReference>